<gene>
    <name evidence="2" type="ORF">OVN521_LOCUS39973</name>
</gene>
<evidence type="ECO:0000259" key="1">
    <source>
        <dbReference type="Pfam" id="PF09469"/>
    </source>
</evidence>
<dbReference type="InterPro" id="IPR019025">
    <property type="entry name" value="Cordon-bleu_ubiquitin_domain"/>
</dbReference>
<accession>A0A820UGS9</accession>
<organism evidence="2 3">
    <name type="scientific">Rotaria magnacalcarata</name>
    <dbReference type="NCBI Taxonomy" id="392030"/>
    <lineage>
        <taxon>Eukaryota</taxon>
        <taxon>Metazoa</taxon>
        <taxon>Spiralia</taxon>
        <taxon>Gnathifera</taxon>
        <taxon>Rotifera</taxon>
        <taxon>Eurotatoria</taxon>
        <taxon>Bdelloidea</taxon>
        <taxon>Philodinida</taxon>
        <taxon>Philodinidae</taxon>
        <taxon>Rotaria</taxon>
    </lineage>
</organism>
<name>A0A820UGS9_9BILA</name>
<comment type="caution">
    <text evidence="2">The sequence shown here is derived from an EMBL/GenBank/DDBJ whole genome shotgun (WGS) entry which is preliminary data.</text>
</comment>
<proteinExistence type="predicted"/>
<reference evidence="2" key="1">
    <citation type="submission" date="2021-02" db="EMBL/GenBank/DDBJ databases">
        <authorList>
            <person name="Nowell W R."/>
        </authorList>
    </citation>
    <scope>NUCLEOTIDE SEQUENCE</scope>
</reference>
<dbReference type="Proteomes" id="UP000663866">
    <property type="component" value="Unassembled WGS sequence"/>
</dbReference>
<dbReference type="InterPro" id="IPR029071">
    <property type="entry name" value="Ubiquitin-like_domsf"/>
</dbReference>
<dbReference type="GO" id="GO:0003785">
    <property type="term" value="F:actin monomer binding"/>
    <property type="evidence" value="ECO:0007669"/>
    <property type="project" value="InterPro"/>
</dbReference>
<sequence length="212" mass="23881">MPILDPNPVHHLHGHGHQTFYHQEHIPEQAGKMQLTLILPNGIPSVISVNANTPMMDLLVQAASLNKLNPSSYSLVVLDSNQHIIHFKANQTVGQIVQNCQLPQINGSTTISLLPKEATRTYSPAKPKTQPFEITVRLQVNLPDGQKIILRIDPNLPLYEIKEQICKQKKYTDTNRYTLRIPTKPDQRLLLGLSLAEYKTNELTLVHLKNGK</sequence>
<protein>
    <recommendedName>
        <fullName evidence="1">Cordon-bleu ubiquitin-like domain-containing protein</fullName>
    </recommendedName>
</protein>
<feature type="non-terminal residue" evidence="2">
    <location>
        <position position="212"/>
    </location>
</feature>
<dbReference type="InterPro" id="IPR039895">
    <property type="entry name" value="COBL-like"/>
</dbReference>
<dbReference type="PANTHER" id="PTHR21557:SF2">
    <property type="entry name" value="CORDON-BLEU PROTEIN-LIKE 1"/>
    <property type="match status" value="1"/>
</dbReference>
<dbReference type="PANTHER" id="PTHR21557">
    <property type="entry name" value="CORDON-BLEU"/>
    <property type="match status" value="1"/>
</dbReference>
<keyword evidence="3" id="KW-1185">Reference proteome</keyword>
<feature type="domain" description="Cordon-bleu ubiquitin-like" evidence="1">
    <location>
        <begin position="132"/>
        <end position="204"/>
    </location>
</feature>
<dbReference type="SUPFAM" id="SSF54236">
    <property type="entry name" value="Ubiquitin-like"/>
    <property type="match status" value="1"/>
</dbReference>
<dbReference type="Gene3D" id="3.10.20.90">
    <property type="entry name" value="Phosphatidylinositol 3-kinase Catalytic Subunit, Chain A, domain 1"/>
    <property type="match status" value="1"/>
</dbReference>
<dbReference type="AlphaFoldDB" id="A0A820UGS9"/>
<dbReference type="EMBL" id="CAJOBG010051370">
    <property type="protein sequence ID" value="CAF4486931.1"/>
    <property type="molecule type" value="Genomic_DNA"/>
</dbReference>
<dbReference type="Pfam" id="PF09469">
    <property type="entry name" value="Cobl"/>
    <property type="match status" value="1"/>
</dbReference>
<evidence type="ECO:0000313" key="2">
    <source>
        <dbReference type="EMBL" id="CAF4486931.1"/>
    </source>
</evidence>
<evidence type="ECO:0000313" key="3">
    <source>
        <dbReference type="Proteomes" id="UP000663866"/>
    </source>
</evidence>